<gene>
    <name evidence="2" type="ORF">GH714_008696</name>
</gene>
<name>A0A6A6MXM5_HEVBR</name>
<dbReference type="Proteomes" id="UP000467840">
    <property type="component" value="Chromosome 10"/>
</dbReference>
<comment type="caution">
    <text evidence="2">The sequence shown here is derived from an EMBL/GenBank/DDBJ whole genome shotgun (WGS) entry which is preliminary data.</text>
</comment>
<dbReference type="InterPro" id="IPR037490">
    <property type="entry name" value="WAP"/>
</dbReference>
<protein>
    <recommendedName>
        <fullName evidence="4">WPP domain-associated protein</fullName>
    </recommendedName>
</protein>
<evidence type="ECO:0008006" key="4">
    <source>
        <dbReference type="Google" id="ProtNLM"/>
    </source>
</evidence>
<proteinExistence type="predicted"/>
<accession>A0A6A6MXM5</accession>
<sequence>MEGIEQLNSTNRVGVDELILGNRTMISDYDIIDMNLENHALKLTVESTIFLSEMEPVEQQWRLTIEKDALGILIKGFVRDIQENFKAEVRDWEKQVSLGLSRHLSDLMKDIKCLNDELEALCSSQSNQEVKISQKPRERFDLEILLTGVQEDLLKKMVNEWNEQRENAQIDIHIAEEMHYIVFGEAVKDFGWALDSALIECQDARAKRSCLEDYNLEGKLREEISTVLFREVYKEWNELVEKSETGNLVREEIDQIALEETLRDIANTNDHIIAYKEKNLEGKLREK</sequence>
<keyword evidence="3" id="KW-1185">Reference proteome</keyword>
<evidence type="ECO:0000313" key="3">
    <source>
        <dbReference type="Proteomes" id="UP000467840"/>
    </source>
</evidence>
<dbReference type="AlphaFoldDB" id="A0A6A6MXM5"/>
<evidence type="ECO:0000256" key="1">
    <source>
        <dbReference type="SAM" id="Coils"/>
    </source>
</evidence>
<reference evidence="2 3" key="1">
    <citation type="journal article" date="2020" name="Mol. Plant">
        <title>The Chromosome-Based Rubber Tree Genome Provides New Insights into Spurge Genome Evolution and Rubber Biosynthesis.</title>
        <authorList>
            <person name="Liu J."/>
            <person name="Shi C."/>
            <person name="Shi C.C."/>
            <person name="Li W."/>
            <person name="Zhang Q.J."/>
            <person name="Zhang Y."/>
            <person name="Li K."/>
            <person name="Lu H.F."/>
            <person name="Shi C."/>
            <person name="Zhu S.T."/>
            <person name="Xiao Z.Y."/>
            <person name="Nan H."/>
            <person name="Yue Y."/>
            <person name="Zhu X.G."/>
            <person name="Wu Y."/>
            <person name="Hong X.N."/>
            <person name="Fan G.Y."/>
            <person name="Tong Y."/>
            <person name="Zhang D."/>
            <person name="Mao C.L."/>
            <person name="Liu Y.L."/>
            <person name="Hao S.J."/>
            <person name="Liu W.Q."/>
            <person name="Lv M.Q."/>
            <person name="Zhang H.B."/>
            <person name="Liu Y."/>
            <person name="Hu-Tang G.R."/>
            <person name="Wang J.P."/>
            <person name="Wang J.H."/>
            <person name="Sun Y.H."/>
            <person name="Ni S.B."/>
            <person name="Chen W.B."/>
            <person name="Zhang X.C."/>
            <person name="Jiao Y.N."/>
            <person name="Eichler E.E."/>
            <person name="Li G.H."/>
            <person name="Liu X."/>
            <person name="Gao L.Z."/>
        </authorList>
    </citation>
    <scope>NUCLEOTIDE SEQUENCE [LARGE SCALE GENOMIC DNA]</scope>
    <source>
        <strain evidence="3">cv. GT1</strain>
        <tissue evidence="2">Leaf</tissue>
    </source>
</reference>
<dbReference type="PANTHER" id="PTHR33883:SF7">
    <property type="entry name" value="OS04G0521600 PROTEIN"/>
    <property type="match status" value="1"/>
</dbReference>
<keyword evidence="1" id="KW-0175">Coiled coil</keyword>
<evidence type="ECO:0000313" key="2">
    <source>
        <dbReference type="EMBL" id="KAF2318531.1"/>
    </source>
</evidence>
<dbReference type="PANTHER" id="PTHR33883">
    <property type="entry name" value="WPP DOMAIN-ASSOCIATED PROTEIN"/>
    <property type="match status" value="1"/>
</dbReference>
<feature type="coiled-coil region" evidence="1">
    <location>
        <begin position="151"/>
        <end position="178"/>
    </location>
</feature>
<organism evidence="2 3">
    <name type="scientific">Hevea brasiliensis</name>
    <name type="common">Para rubber tree</name>
    <name type="synonym">Siphonia brasiliensis</name>
    <dbReference type="NCBI Taxonomy" id="3981"/>
    <lineage>
        <taxon>Eukaryota</taxon>
        <taxon>Viridiplantae</taxon>
        <taxon>Streptophyta</taxon>
        <taxon>Embryophyta</taxon>
        <taxon>Tracheophyta</taxon>
        <taxon>Spermatophyta</taxon>
        <taxon>Magnoliopsida</taxon>
        <taxon>eudicotyledons</taxon>
        <taxon>Gunneridae</taxon>
        <taxon>Pentapetalae</taxon>
        <taxon>rosids</taxon>
        <taxon>fabids</taxon>
        <taxon>Malpighiales</taxon>
        <taxon>Euphorbiaceae</taxon>
        <taxon>Crotonoideae</taxon>
        <taxon>Micrandreae</taxon>
        <taxon>Hevea</taxon>
    </lineage>
</organism>
<dbReference type="EMBL" id="JAAGAX010000003">
    <property type="protein sequence ID" value="KAF2318531.1"/>
    <property type="molecule type" value="Genomic_DNA"/>
</dbReference>